<sequence>MGALLRIGAAAVLLCALGGCSAGPLASSRASPSDALENLMDLVPGEAQVLMGMGSEDRAKVKATAKLGRYEGTRLTLMAVCAGSGTLQLELEHSNVLAVPCDRKVATVDVFVTGTARPGFVSIALEPGNTYSTLVFASAPGQRS</sequence>
<evidence type="ECO:0008006" key="4">
    <source>
        <dbReference type="Google" id="ProtNLM"/>
    </source>
</evidence>
<gene>
    <name evidence="2" type="ORF">JOF46_000352</name>
</gene>
<dbReference type="EMBL" id="JAGIOE010000001">
    <property type="protein sequence ID" value="MBP2372440.1"/>
    <property type="molecule type" value="Genomic_DNA"/>
</dbReference>
<evidence type="ECO:0000313" key="2">
    <source>
        <dbReference type="EMBL" id="MBP2372440.1"/>
    </source>
</evidence>
<evidence type="ECO:0000313" key="3">
    <source>
        <dbReference type="Proteomes" id="UP000766570"/>
    </source>
</evidence>
<dbReference type="Proteomes" id="UP000766570">
    <property type="component" value="Unassembled WGS sequence"/>
</dbReference>
<protein>
    <recommendedName>
        <fullName evidence="4">Lipoprotein</fullName>
    </recommendedName>
</protein>
<reference evidence="2 3" key="1">
    <citation type="submission" date="2021-03" db="EMBL/GenBank/DDBJ databases">
        <title>Sequencing the genomes of 1000 actinobacteria strains.</title>
        <authorList>
            <person name="Klenk H.-P."/>
        </authorList>
    </citation>
    <scope>NUCLEOTIDE SEQUENCE [LARGE SCALE GENOMIC DNA]</scope>
    <source>
        <strain evidence="2 3">DSM 15454</strain>
    </source>
</reference>
<feature type="chain" id="PRO_5047487422" description="Lipoprotein" evidence="1">
    <location>
        <begin position="23"/>
        <end position="144"/>
    </location>
</feature>
<evidence type="ECO:0000256" key="1">
    <source>
        <dbReference type="SAM" id="SignalP"/>
    </source>
</evidence>
<accession>A0ABS4W8A5</accession>
<dbReference type="PROSITE" id="PS51257">
    <property type="entry name" value="PROKAR_LIPOPROTEIN"/>
    <property type="match status" value="1"/>
</dbReference>
<name>A0ABS4W8A5_9MICC</name>
<feature type="signal peptide" evidence="1">
    <location>
        <begin position="1"/>
        <end position="22"/>
    </location>
</feature>
<proteinExistence type="predicted"/>
<keyword evidence="3" id="KW-1185">Reference proteome</keyword>
<dbReference type="RefSeq" id="WP_209905756.1">
    <property type="nucleotide sequence ID" value="NZ_BAAAMI010000025.1"/>
</dbReference>
<comment type="caution">
    <text evidence="2">The sequence shown here is derived from an EMBL/GenBank/DDBJ whole genome shotgun (WGS) entry which is preliminary data.</text>
</comment>
<organism evidence="2 3">
    <name type="scientific">Paeniglutamicibacter psychrophenolicus</name>
    <dbReference type="NCBI Taxonomy" id="257454"/>
    <lineage>
        <taxon>Bacteria</taxon>
        <taxon>Bacillati</taxon>
        <taxon>Actinomycetota</taxon>
        <taxon>Actinomycetes</taxon>
        <taxon>Micrococcales</taxon>
        <taxon>Micrococcaceae</taxon>
        <taxon>Paeniglutamicibacter</taxon>
    </lineage>
</organism>
<keyword evidence="1" id="KW-0732">Signal</keyword>